<accession>A0A846N3K5</accession>
<organism evidence="3 4">
    <name type="scientific">Rhizomicrobium palustre</name>
    <dbReference type="NCBI Taxonomy" id="189966"/>
    <lineage>
        <taxon>Bacteria</taxon>
        <taxon>Pseudomonadati</taxon>
        <taxon>Pseudomonadota</taxon>
        <taxon>Alphaproteobacteria</taxon>
        <taxon>Micropepsales</taxon>
        <taxon>Micropepsaceae</taxon>
        <taxon>Rhizomicrobium</taxon>
    </lineage>
</organism>
<evidence type="ECO:0000259" key="2">
    <source>
        <dbReference type="Pfam" id="PF25679"/>
    </source>
</evidence>
<keyword evidence="4" id="KW-1185">Reference proteome</keyword>
<gene>
    <name evidence="3" type="ORF">FHS83_003373</name>
</gene>
<dbReference type="Pfam" id="PF25679">
    <property type="entry name" value="DUF7947"/>
    <property type="match status" value="1"/>
</dbReference>
<comment type="caution">
    <text evidence="3">The sequence shown here is derived from an EMBL/GenBank/DDBJ whole genome shotgun (WGS) entry which is preliminary data.</text>
</comment>
<dbReference type="Pfam" id="PF25678">
    <property type="entry name" value="DUF7946"/>
    <property type="match status" value="1"/>
</dbReference>
<sequence>MTITLPLNVTFTGADADQHRLPAYNATESLDGIARTTLIVANYIAEGRVRYRDFKYSGYSFDILAVRAGSFDVQFVLTFLNENGPILSGLAMGVAGNFASDFLKAVFRRAIGKSAPSAIETLEAEDKLDTGDMGALVEAVAPAIKRAHRVINYGAGNIAIVSGSNNVVSFDHVSKQYVEASFKDGEVLSKLFSVGSYNANTRHGRVYDYELHQTIAFDLSVDADIKTTEFILESFSSYALSREGRNMNSAIALRYTRVLAVDGRIKKIFVLKAREDIEHLVADHI</sequence>
<dbReference type="RefSeq" id="WP_167084278.1">
    <property type="nucleotide sequence ID" value="NZ_BAAADC010000001.1"/>
</dbReference>
<name>A0A846N3K5_9PROT</name>
<evidence type="ECO:0000313" key="3">
    <source>
        <dbReference type="EMBL" id="NIK90055.1"/>
    </source>
</evidence>
<proteinExistence type="predicted"/>
<evidence type="ECO:0000259" key="1">
    <source>
        <dbReference type="Pfam" id="PF25678"/>
    </source>
</evidence>
<dbReference type="AlphaFoldDB" id="A0A846N3K5"/>
<feature type="domain" description="DUF7946" evidence="1">
    <location>
        <begin position="8"/>
        <end position="179"/>
    </location>
</feature>
<dbReference type="Proteomes" id="UP000570514">
    <property type="component" value="Unassembled WGS sequence"/>
</dbReference>
<dbReference type="InterPro" id="IPR057707">
    <property type="entry name" value="DUF7947"/>
</dbReference>
<reference evidence="3 4" key="1">
    <citation type="submission" date="2020-03" db="EMBL/GenBank/DDBJ databases">
        <title>Genomic Encyclopedia of Type Strains, Phase IV (KMG-IV): sequencing the most valuable type-strain genomes for metagenomic binning, comparative biology and taxonomic classification.</title>
        <authorList>
            <person name="Goeker M."/>
        </authorList>
    </citation>
    <scope>NUCLEOTIDE SEQUENCE [LARGE SCALE GENOMIC DNA]</scope>
    <source>
        <strain evidence="3 4">DSM 19867</strain>
    </source>
</reference>
<dbReference type="EMBL" id="JAASRM010000001">
    <property type="protein sequence ID" value="NIK90055.1"/>
    <property type="molecule type" value="Genomic_DNA"/>
</dbReference>
<feature type="domain" description="DUF7947" evidence="2">
    <location>
        <begin position="188"/>
        <end position="274"/>
    </location>
</feature>
<evidence type="ECO:0000313" key="4">
    <source>
        <dbReference type="Proteomes" id="UP000570514"/>
    </source>
</evidence>
<dbReference type="InterPro" id="IPR057706">
    <property type="entry name" value="DUF7946"/>
</dbReference>
<protein>
    <submittedName>
        <fullName evidence="3">Uncharacterized protein</fullName>
    </submittedName>
</protein>